<name>A0A2V5I3C5_9EURO</name>
<dbReference type="PANTHER" id="PTHR13315">
    <property type="entry name" value="METALLO PHOSPHOESTERASE RELATED"/>
    <property type="match status" value="1"/>
</dbReference>
<dbReference type="EMBL" id="KZ825505">
    <property type="protein sequence ID" value="PYI31295.1"/>
    <property type="molecule type" value="Genomic_DNA"/>
</dbReference>
<dbReference type="PANTHER" id="PTHR13315:SF1">
    <property type="entry name" value="PROTEIN TED1"/>
    <property type="match status" value="1"/>
</dbReference>
<gene>
    <name evidence="3" type="ORF">BP00DRAFT_371310</name>
</gene>
<reference evidence="3 4" key="1">
    <citation type="submission" date="2018-02" db="EMBL/GenBank/DDBJ databases">
        <title>The genomes of Aspergillus section Nigri reveals drivers in fungal speciation.</title>
        <authorList>
            <consortium name="DOE Joint Genome Institute"/>
            <person name="Vesth T.C."/>
            <person name="Nybo J."/>
            <person name="Theobald S."/>
            <person name="Brandl J."/>
            <person name="Frisvad J.C."/>
            <person name="Nielsen K.F."/>
            <person name="Lyhne E.K."/>
            <person name="Kogle M.E."/>
            <person name="Kuo A."/>
            <person name="Riley R."/>
            <person name="Clum A."/>
            <person name="Nolan M."/>
            <person name="Lipzen A."/>
            <person name="Salamov A."/>
            <person name="Henrissat B."/>
            <person name="Wiebenga A."/>
            <person name="De vries R.P."/>
            <person name="Grigoriev I.V."/>
            <person name="Mortensen U.H."/>
            <person name="Andersen M.R."/>
            <person name="Baker S.E."/>
        </authorList>
    </citation>
    <scope>NUCLEOTIDE SEQUENCE [LARGE SCALE GENOMIC DNA]</scope>
    <source>
        <strain evidence="3 4">CBS 114.80</strain>
    </source>
</reference>
<protein>
    <recommendedName>
        <fullName evidence="5">Metallo-dependent phosphatase</fullName>
    </recommendedName>
</protein>
<accession>A0A2V5I3C5</accession>
<sequence length="571" mass="63919">MFLQSLLCRLLVLLVPLAVTSSLYLYLYPVVHGCAFPLPHHDSHSFSNAFLATARQHLPIDAEPAPAAPFRLLVLADPQIEGDSSLPKTEDELPARLRHHWRQIRAALTSPAITTALHSLLHTDLPRTLKAARKRLDLLGNDYYLAHIYRTLHWWTQPTHVTVLGDLIGSQWVSDEEFQRRGHRYWERVFQGGVRGDSFIPPNNKTQNNNNADFALNPTTHPSPWTNRILNVVGNHDIGYAGDASAARIARFEETFGTVNWDVKFWLNNTSASASASHHNTALHPNPNPPQIHIINLNSLTLDTPAYSPDIQSASYDYLNALITDRLAPVTDRSTFTLLLTHLPLHKRAGVCVDAPHFKFFEEDDNAEDGKEKRWFAGGLREQNHLSEWVSGNGVLEGVFGMSGEVGEVEGGGWGRKGLVLTGHDHEGCDVLHFVRRDGELDSDSRDEDSEQRDWKWDAKRYSAAQQAATTPPSTPSIREVTMRSMMGAYGGYAGLLSVWFDTDTQEWEYEIQMCAAGVQHIWWAVHVVDLVTVGVVVVVAALRLLAVVRRSRKSQERTDGGKSRPQEVKT</sequence>
<proteinExistence type="predicted"/>
<dbReference type="Proteomes" id="UP000248817">
    <property type="component" value="Unassembled WGS sequence"/>
</dbReference>
<evidence type="ECO:0000313" key="4">
    <source>
        <dbReference type="Proteomes" id="UP000248817"/>
    </source>
</evidence>
<dbReference type="AlphaFoldDB" id="A0A2V5I3C5"/>
<evidence type="ECO:0000313" key="3">
    <source>
        <dbReference type="EMBL" id="PYI31295.1"/>
    </source>
</evidence>
<dbReference type="GO" id="GO:0016020">
    <property type="term" value="C:membrane"/>
    <property type="evidence" value="ECO:0007669"/>
    <property type="project" value="GOC"/>
</dbReference>
<dbReference type="InterPro" id="IPR029052">
    <property type="entry name" value="Metallo-depent_PP-like"/>
</dbReference>
<evidence type="ECO:0000256" key="1">
    <source>
        <dbReference type="ARBA" id="ARBA00023136"/>
    </source>
</evidence>
<keyword evidence="1 2" id="KW-0472">Membrane</keyword>
<keyword evidence="4" id="KW-1185">Reference proteome</keyword>
<feature type="transmembrane region" description="Helical" evidence="2">
    <location>
        <begin position="522"/>
        <end position="546"/>
    </location>
</feature>
<keyword evidence="2" id="KW-1133">Transmembrane helix</keyword>
<evidence type="ECO:0008006" key="5">
    <source>
        <dbReference type="Google" id="ProtNLM"/>
    </source>
</evidence>
<evidence type="ECO:0000256" key="2">
    <source>
        <dbReference type="SAM" id="Phobius"/>
    </source>
</evidence>
<organism evidence="3 4">
    <name type="scientific">Aspergillus indologenus CBS 114.80</name>
    <dbReference type="NCBI Taxonomy" id="1450541"/>
    <lineage>
        <taxon>Eukaryota</taxon>
        <taxon>Fungi</taxon>
        <taxon>Dikarya</taxon>
        <taxon>Ascomycota</taxon>
        <taxon>Pezizomycotina</taxon>
        <taxon>Eurotiomycetes</taxon>
        <taxon>Eurotiomycetidae</taxon>
        <taxon>Eurotiales</taxon>
        <taxon>Aspergillaceae</taxon>
        <taxon>Aspergillus</taxon>
        <taxon>Aspergillus subgen. Circumdati</taxon>
    </lineage>
</organism>
<dbReference type="GO" id="GO:0005783">
    <property type="term" value="C:endoplasmic reticulum"/>
    <property type="evidence" value="ECO:0007669"/>
    <property type="project" value="TreeGrafter"/>
</dbReference>
<dbReference type="SUPFAM" id="SSF56300">
    <property type="entry name" value="Metallo-dependent phosphatases"/>
    <property type="match status" value="1"/>
</dbReference>
<keyword evidence="2" id="KW-0812">Transmembrane</keyword>
<dbReference type="GO" id="GO:0006506">
    <property type="term" value="P:GPI anchor biosynthetic process"/>
    <property type="evidence" value="ECO:0007669"/>
    <property type="project" value="InterPro"/>
</dbReference>
<dbReference type="InterPro" id="IPR033308">
    <property type="entry name" value="PGAP5/Cdc1/Ted1"/>
</dbReference>